<accession>A0A4S2BRJ0</accession>
<reference evidence="3 4" key="1">
    <citation type="submission" date="2019-04" db="EMBL/GenBank/DDBJ databases">
        <title>Microbes associate with the intestines of laboratory mice.</title>
        <authorList>
            <person name="Navarre W."/>
            <person name="Wong E."/>
            <person name="Huang K."/>
            <person name="Tropini C."/>
            <person name="Ng K."/>
            <person name="Yu B."/>
        </authorList>
    </citation>
    <scope>NUCLEOTIDE SEQUENCE [LARGE SCALE GENOMIC DNA]</scope>
    <source>
        <strain evidence="3 4">NM61_E11</strain>
    </source>
</reference>
<gene>
    <name evidence="3" type="ORF">E5351_02355</name>
</gene>
<dbReference type="CDD" id="cd01105">
    <property type="entry name" value="HTH_GlnR-like"/>
    <property type="match status" value="1"/>
</dbReference>
<dbReference type="AlphaFoldDB" id="A0A4S2BRJ0"/>
<name>A0A4S2BRJ0_9LACO</name>
<dbReference type="Pfam" id="PF13411">
    <property type="entry name" value="MerR_1"/>
    <property type="match status" value="1"/>
</dbReference>
<proteinExistence type="predicted"/>
<dbReference type="InterPro" id="IPR047057">
    <property type="entry name" value="MerR_fam"/>
</dbReference>
<comment type="caution">
    <text evidence="3">The sequence shown here is derived from an EMBL/GenBank/DDBJ whole genome shotgun (WGS) entry which is preliminary data.</text>
</comment>
<evidence type="ECO:0000313" key="4">
    <source>
        <dbReference type="Proteomes" id="UP000309117"/>
    </source>
</evidence>
<dbReference type="RefSeq" id="WP_135960283.1">
    <property type="nucleotide sequence ID" value="NZ_AQFR02000001.1"/>
</dbReference>
<evidence type="ECO:0000259" key="2">
    <source>
        <dbReference type="PROSITE" id="PS50937"/>
    </source>
</evidence>
<dbReference type="InterPro" id="IPR009061">
    <property type="entry name" value="DNA-bd_dom_put_sf"/>
</dbReference>
<dbReference type="PROSITE" id="PS50937">
    <property type="entry name" value="HTH_MERR_2"/>
    <property type="match status" value="1"/>
</dbReference>
<organism evidence="3 4">
    <name type="scientific">Lactobacillus intestinalis</name>
    <dbReference type="NCBI Taxonomy" id="151781"/>
    <lineage>
        <taxon>Bacteria</taxon>
        <taxon>Bacillati</taxon>
        <taxon>Bacillota</taxon>
        <taxon>Bacilli</taxon>
        <taxon>Lactobacillales</taxon>
        <taxon>Lactobacillaceae</taxon>
        <taxon>Lactobacillus</taxon>
    </lineage>
</organism>
<keyword evidence="1" id="KW-0238">DNA-binding</keyword>
<protein>
    <submittedName>
        <fullName evidence="3">MerR family transcriptional regulator</fullName>
    </submittedName>
</protein>
<dbReference type="PANTHER" id="PTHR30204:SF15">
    <property type="entry name" value="BLL5018 PROTEIN"/>
    <property type="match status" value="1"/>
</dbReference>
<dbReference type="InterPro" id="IPR000551">
    <property type="entry name" value="MerR-type_HTH_dom"/>
</dbReference>
<evidence type="ECO:0000256" key="1">
    <source>
        <dbReference type="ARBA" id="ARBA00023125"/>
    </source>
</evidence>
<sequence length="147" mass="16806">MTTNKAKAIHELFKNLAIGIGEVSKIVGVSQRQLRYWEKKGYIKPIDDENAGVRRYSLATVYLIAFIKDQLDEGYTLAAAYEKSKDVRVKSKISRKFFKHSFSNITVTNYDKAYGEIDLGEIHSKDGESRQLKGIVDENGSYYRIDE</sequence>
<dbReference type="SUPFAM" id="SSF46955">
    <property type="entry name" value="Putative DNA-binding domain"/>
    <property type="match status" value="1"/>
</dbReference>
<dbReference type="Gene3D" id="1.10.1660.10">
    <property type="match status" value="1"/>
</dbReference>
<dbReference type="SMART" id="SM00422">
    <property type="entry name" value="HTH_MERR"/>
    <property type="match status" value="1"/>
</dbReference>
<dbReference type="GO" id="GO:0003677">
    <property type="term" value="F:DNA binding"/>
    <property type="evidence" value="ECO:0007669"/>
    <property type="project" value="UniProtKB-KW"/>
</dbReference>
<feature type="domain" description="HTH merR-type" evidence="2">
    <location>
        <begin position="17"/>
        <end position="86"/>
    </location>
</feature>
<dbReference type="PANTHER" id="PTHR30204">
    <property type="entry name" value="REDOX-CYCLING DRUG-SENSING TRANSCRIPTIONAL ACTIVATOR SOXR"/>
    <property type="match status" value="1"/>
</dbReference>
<dbReference type="GO" id="GO:0003700">
    <property type="term" value="F:DNA-binding transcription factor activity"/>
    <property type="evidence" value="ECO:0007669"/>
    <property type="project" value="InterPro"/>
</dbReference>
<dbReference type="EMBL" id="SRYV01000003">
    <property type="protein sequence ID" value="TGY16855.1"/>
    <property type="molecule type" value="Genomic_DNA"/>
</dbReference>
<dbReference type="PRINTS" id="PR00040">
    <property type="entry name" value="HTHMERR"/>
</dbReference>
<dbReference type="Proteomes" id="UP000309117">
    <property type="component" value="Unassembled WGS sequence"/>
</dbReference>
<evidence type="ECO:0000313" key="3">
    <source>
        <dbReference type="EMBL" id="TGY16855.1"/>
    </source>
</evidence>